<keyword evidence="5" id="KW-1185">Reference proteome</keyword>
<protein>
    <submittedName>
        <fullName evidence="3">Uncharacterized protein</fullName>
    </submittedName>
</protein>
<proteinExistence type="predicted"/>
<name>A0ABR0AIR0_9CRUS</name>
<reference evidence="3 5" key="1">
    <citation type="journal article" date="2023" name="Nucleic Acids Res.">
        <title>The hologenome of Daphnia magna reveals possible DNA methylation and microbiome-mediated evolution of the host genome.</title>
        <authorList>
            <person name="Chaturvedi A."/>
            <person name="Li X."/>
            <person name="Dhandapani V."/>
            <person name="Marshall H."/>
            <person name="Kissane S."/>
            <person name="Cuenca-Cambronero M."/>
            <person name="Asole G."/>
            <person name="Calvet F."/>
            <person name="Ruiz-Romero M."/>
            <person name="Marangio P."/>
            <person name="Guigo R."/>
            <person name="Rago D."/>
            <person name="Mirbahai L."/>
            <person name="Eastwood N."/>
            <person name="Colbourne J.K."/>
            <person name="Zhou J."/>
            <person name="Mallon E."/>
            <person name="Orsini L."/>
        </authorList>
    </citation>
    <scope>NUCLEOTIDE SEQUENCE [LARGE SCALE GENOMIC DNA]</scope>
    <source>
        <strain evidence="3">LRV0_1</strain>
    </source>
</reference>
<feature type="region of interest" description="Disordered" evidence="1">
    <location>
        <begin position="1"/>
        <end position="23"/>
    </location>
</feature>
<dbReference type="EMBL" id="JAOYFB010000037">
    <property type="protein sequence ID" value="KAK4024970.1"/>
    <property type="molecule type" value="Genomic_DNA"/>
</dbReference>
<evidence type="ECO:0000313" key="3">
    <source>
        <dbReference type="EMBL" id="KAK4024968.1"/>
    </source>
</evidence>
<dbReference type="EMBL" id="JAOYFB010000037">
    <property type="protein sequence ID" value="KAK4024968.1"/>
    <property type="molecule type" value="Genomic_DNA"/>
</dbReference>
<dbReference type="EMBL" id="JAOYFB010000037">
    <property type="protein sequence ID" value="KAK4024966.1"/>
    <property type="molecule type" value="Genomic_DNA"/>
</dbReference>
<evidence type="ECO:0000313" key="4">
    <source>
        <dbReference type="EMBL" id="KAK4024970.1"/>
    </source>
</evidence>
<accession>A0ABR0AIR0</accession>
<sequence length="70" mass="7590">MDGVSSDSACSNDQPASKSFQLDKARPKELRSLICPEAVGVQTVNDRSRLYVTLPYTSATPFTPKVNGSR</sequence>
<feature type="compositionally biased region" description="Polar residues" evidence="1">
    <location>
        <begin position="1"/>
        <end position="20"/>
    </location>
</feature>
<organism evidence="3 5">
    <name type="scientific">Daphnia magna</name>
    <dbReference type="NCBI Taxonomy" id="35525"/>
    <lineage>
        <taxon>Eukaryota</taxon>
        <taxon>Metazoa</taxon>
        <taxon>Ecdysozoa</taxon>
        <taxon>Arthropoda</taxon>
        <taxon>Crustacea</taxon>
        <taxon>Branchiopoda</taxon>
        <taxon>Diplostraca</taxon>
        <taxon>Cladocera</taxon>
        <taxon>Anomopoda</taxon>
        <taxon>Daphniidae</taxon>
        <taxon>Daphnia</taxon>
    </lineage>
</organism>
<evidence type="ECO:0000313" key="2">
    <source>
        <dbReference type="EMBL" id="KAK4024966.1"/>
    </source>
</evidence>
<evidence type="ECO:0000313" key="5">
    <source>
        <dbReference type="Proteomes" id="UP001234178"/>
    </source>
</evidence>
<evidence type="ECO:0000256" key="1">
    <source>
        <dbReference type="SAM" id="MobiDB-lite"/>
    </source>
</evidence>
<comment type="caution">
    <text evidence="3">The sequence shown here is derived from an EMBL/GenBank/DDBJ whole genome shotgun (WGS) entry which is preliminary data.</text>
</comment>
<gene>
    <name evidence="2" type="ORF">OUZ56_010460</name>
    <name evidence="3" type="ORF">OUZ56_010462</name>
    <name evidence="4" type="ORF">OUZ56_010464</name>
</gene>
<dbReference type="Proteomes" id="UP001234178">
    <property type="component" value="Unassembled WGS sequence"/>
</dbReference>